<dbReference type="GO" id="GO:0022857">
    <property type="term" value="F:transmembrane transporter activity"/>
    <property type="evidence" value="ECO:0007669"/>
    <property type="project" value="TreeGrafter"/>
</dbReference>
<reference evidence="9" key="1">
    <citation type="submission" date="2023-03" db="UniProtKB">
        <authorList>
            <consortium name="WormBaseParasite"/>
        </authorList>
    </citation>
    <scope>IDENTIFICATION</scope>
</reference>
<evidence type="ECO:0000256" key="1">
    <source>
        <dbReference type="ARBA" id="ARBA00004141"/>
    </source>
</evidence>
<evidence type="ECO:0000256" key="5">
    <source>
        <dbReference type="ARBA" id="ARBA00023180"/>
    </source>
</evidence>
<dbReference type="InterPro" id="IPR003392">
    <property type="entry name" value="PTHD_SSD"/>
</dbReference>
<name>A0A9J2Q1I5_ASCLU</name>
<feature type="transmembrane region" description="Helical" evidence="6">
    <location>
        <begin position="192"/>
        <end position="211"/>
    </location>
</feature>
<evidence type="ECO:0000313" key="8">
    <source>
        <dbReference type="Proteomes" id="UP000036681"/>
    </source>
</evidence>
<feature type="transmembrane region" description="Helical" evidence="6">
    <location>
        <begin position="300"/>
        <end position="325"/>
    </location>
</feature>
<evidence type="ECO:0000256" key="2">
    <source>
        <dbReference type="ARBA" id="ARBA00022692"/>
    </source>
</evidence>
<keyword evidence="3 6" id="KW-1133">Transmembrane helix</keyword>
<evidence type="ECO:0000313" key="9">
    <source>
        <dbReference type="WBParaSite" id="ALUE_0001544901-mRNA-1"/>
    </source>
</evidence>
<feature type="domain" description="Patched" evidence="7">
    <location>
        <begin position="234"/>
        <end position="329"/>
    </location>
</feature>
<evidence type="ECO:0000259" key="7">
    <source>
        <dbReference type="Pfam" id="PF02460"/>
    </source>
</evidence>
<evidence type="ECO:0000256" key="3">
    <source>
        <dbReference type="ARBA" id="ARBA00022989"/>
    </source>
</evidence>
<dbReference type="InterPro" id="IPR052081">
    <property type="entry name" value="Dispatched_Hh_regulator"/>
</dbReference>
<dbReference type="GO" id="GO:0007224">
    <property type="term" value="P:smoothened signaling pathway"/>
    <property type="evidence" value="ECO:0007669"/>
    <property type="project" value="TreeGrafter"/>
</dbReference>
<dbReference type="Gene3D" id="1.20.1640.10">
    <property type="entry name" value="Multidrug efflux transporter AcrB transmembrane domain"/>
    <property type="match status" value="1"/>
</dbReference>
<organism evidence="8 9">
    <name type="scientific">Ascaris lumbricoides</name>
    <name type="common">Giant roundworm</name>
    <dbReference type="NCBI Taxonomy" id="6252"/>
    <lineage>
        <taxon>Eukaryota</taxon>
        <taxon>Metazoa</taxon>
        <taxon>Ecdysozoa</taxon>
        <taxon>Nematoda</taxon>
        <taxon>Chromadorea</taxon>
        <taxon>Rhabditida</taxon>
        <taxon>Spirurina</taxon>
        <taxon>Ascaridomorpha</taxon>
        <taxon>Ascaridoidea</taxon>
        <taxon>Ascarididae</taxon>
        <taxon>Ascaris</taxon>
    </lineage>
</organism>
<keyword evidence="8" id="KW-1185">Reference proteome</keyword>
<dbReference type="Pfam" id="PF02460">
    <property type="entry name" value="Patched"/>
    <property type="match status" value="1"/>
</dbReference>
<feature type="transmembrane region" description="Helical" evidence="6">
    <location>
        <begin position="146"/>
        <end position="171"/>
    </location>
</feature>
<evidence type="ECO:0000256" key="6">
    <source>
        <dbReference type="SAM" id="Phobius"/>
    </source>
</evidence>
<evidence type="ECO:0000256" key="4">
    <source>
        <dbReference type="ARBA" id="ARBA00023136"/>
    </source>
</evidence>
<keyword evidence="5" id="KW-0325">Glycoprotein</keyword>
<dbReference type="PANTHER" id="PTHR45951:SF3">
    <property type="entry name" value="PROTEIN DISPATCHED"/>
    <property type="match status" value="1"/>
</dbReference>
<dbReference type="AlphaFoldDB" id="A0A9J2Q1I5"/>
<keyword evidence="4 6" id="KW-0472">Membrane</keyword>
<feature type="transmembrane region" description="Helical" evidence="6">
    <location>
        <begin position="231"/>
        <end position="258"/>
    </location>
</feature>
<accession>A0A9J2Q1I5</accession>
<sequence>MAITFDPRIGFETRGTPLSNQRLAIQNLLRSTARSNEFTSLRIKKNASFNITIYDEESESLSDITVAYDEYGVDSSPTLDDIHGACDQYFALGTFIPYNYIEQLSKIIFRVASFDSIIVSLDGSEDFTFYNALLNNLQRYYSKGELLLVIFRVMFFPFLNLLAIVLIIAVGADDAFLFLYQYRKHKKVICRVMFFPFLNLLAIVLIIAVGADDAFLFLYQYRKHKKVIFRVMFFPFLNLLAIVLIIAVGADDAFLFLYQYRKHKKEMKATLLFVRRISAEEISSDDEKIKRKQCDRIRCCLSEALSHAAVAMFVTSATTAVAFYANLASKIVVLR</sequence>
<proteinExistence type="predicted"/>
<dbReference type="PANTHER" id="PTHR45951">
    <property type="entry name" value="PROTEIN DISPATCHED-RELATED"/>
    <property type="match status" value="1"/>
</dbReference>
<comment type="subcellular location">
    <subcellularLocation>
        <location evidence="1">Membrane</location>
        <topology evidence="1">Multi-pass membrane protein</topology>
    </subcellularLocation>
</comment>
<dbReference type="GO" id="GO:0016020">
    <property type="term" value="C:membrane"/>
    <property type="evidence" value="ECO:0007669"/>
    <property type="project" value="UniProtKB-SubCell"/>
</dbReference>
<dbReference type="SUPFAM" id="SSF82866">
    <property type="entry name" value="Multidrug efflux transporter AcrB transmembrane domain"/>
    <property type="match status" value="1"/>
</dbReference>
<protein>
    <submittedName>
        <fullName evidence="9">SSD domain-containing protein</fullName>
    </submittedName>
</protein>
<keyword evidence="2 6" id="KW-0812">Transmembrane</keyword>
<dbReference type="Proteomes" id="UP000036681">
    <property type="component" value="Unplaced"/>
</dbReference>
<dbReference type="WBParaSite" id="ALUE_0001544901-mRNA-1">
    <property type="protein sequence ID" value="ALUE_0001544901-mRNA-1"/>
    <property type="gene ID" value="ALUE_0001544901"/>
</dbReference>